<evidence type="ECO:0000256" key="1">
    <source>
        <dbReference type="SAM" id="MobiDB-lite"/>
    </source>
</evidence>
<proteinExistence type="predicted"/>
<feature type="compositionally biased region" description="Basic and acidic residues" evidence="1">
    <location>
        <begin position="354"/>
        <end position="363"/>
    </location>
</feature>
<evidence type="ECO:0000313" key="2">
    <source>
        <dbReference type="EMBL" id="KAJ4401555.1"/>
    </source>
</evidence>
<keyword evidence="3" id="KW-1185">Reference proteome</keyword>
<gene>
    <name evidence="2" type="ORF">N0V91_007859</name>
</gene>
<feature type="region of interest" description="Disordered" evidence="1">
    <location>
        <begin position="171"/>
        <end position="193"/>
    </location>
</feature>
<feature type="compositionally biased region" description="Basic residues" evidence="1">
    <location>
        <begin position="364"/>
        <end position="373"/>
    </location>
</feature>
<dbReference type="Proteomes" id="UP001140510">
    <property type="component" value="Unassembled WGS sequence"/>
</dbReference>
<feature type="region of interest" description="Disordered" evidence="1">
    <location>
        <begin position="314"/>
        <end position="380"/>
    </location>
</feature>
<evidence type="ECO:0000313" key="3">
    <source>
        <dbReference type="Proteomes" id="UP001140510"/>
    </source>
</evidence>
<dbReference type="OrthoDB" id="3640311at2759"/>
<dbReference type="EMBL" id="JAPEVA010000072">
    <property type="protein sequence ID" value="KAJ4401555.1"/>
    <property type="molecule type" value="Genomic_DNA"/>
</dbReference>
<name>A0A9W8ZAN9_9PLEO</name>
<accession>A0A9W8ZAN9</accession>
<reference evidence="2" key="1">
    <citation type="submission" date="2022-10" db="EMBL/GenBank/DDBJ databases">
        <title>Tapping the CABI collections for fungal endophytes: first genome assemblies for Collariella, Neodidymelliopsis, Ascochyta clinopodiicola, Didymella pomorum, Didymosphaeria variabile, Neocosmospora piperis and Neocucurbitaria cava.</title>
        <authorList>
            <person name="Hill R."/>
        </authorList>
    </citation>
    <scope>NUCLEOTIDE SEQUENCE</scope>
    <source>
        <strain evidence="2">IMI 355091</strain>
    </source>
</reference>
<feature type="region of interest" description="Disordered" evidence="1">
    <location>
        <begin position="222"/>
        <end position="282"/>
    </location>
</feature>
<comment type="caution">
    <text evidence="2">The sequence shown here is derived from an EMBL/GenBank/DDBJ whole genome shotgun (WGS) entry which is preliminary data.</text>
</comment>
<dbReference type="AlphaFoldDB" id="A0A9W8ZAN9"/>
<protein>
    <submittedName>
        <fullName evidence="2">Uncharacterized protein</fullName>
    </submittedName>
</protein>
<sequence>MTLSAALNKDFYCDACVELEVEKAILATVTNEEAGEQNASNTGIEANGIVAEDQRAAYREMTAAKRNKVHDFRKCYIAQKNISIPCDDKGQAVEGYRPHPGYNAYDMSWPPTGANMYEDVDIIRPQKSKKKKKKRPLAAVLMGPGTPAIIDGEAVAEDVNETVAEGARWLQEEEERERRRVEGDTPATRRRRAAARPIVISSSPDTDLSSFVVDDSGLHSAQTNTQVDSSRPMVAKKKLERKRKKAVNEEAEVTTTPAHKPKKRVKAAPKAPGPDPGISASNFDARSRFTMQKEKIYDAAAKAVLERHRERAAEEAAAVKPTMKPAKRAKLTPKASYLVDGHKIPSAMTGQKSQDSREGDTTRSKSKVVKRPSKGMCSVL</sequence>
<organism evidence="2 3">
    <name type="scientific">Didymella pomorum</name>
    <dbReference type="NCBI Taxonomy" id="749634"/>
    <lineage>
        <taxon>Eukaryota</taxon>
        <taxon>Fungi</taxon>
        <taxon>Dikarya</taxon>
        <taxon>Ascomycota</taxon>
        <taxon>Pezizomycotina</taxon>
        <taxon>Dothideomycetes</taxon>
        <taxon>Pleosporomycetidae</taxon>
        <taxon>Pleosporales</taxon>
        <taxon>Pleosporineae</taxon>
        <taxon>Didymellaceae</taxon>
        <taxon>Didymella</taxon>
    </lineage>
</organism>
<feature type="compositionally biased region" description="Basic residues" evidence="1">
    <location>
        <begin position="234"/>
        <end position="245"/>
    </location>
</feature>